<dbReference type="GO" id="GO:0019441">
    <property type="term" value="P:L-tryptophan catabolic process to kynurenine"/>
    <property type="evidence" value="ECO:0007669"/>
    <property type="project" value="UniProtKB-UniRule"/>
</dbReference>
<comment type="pathway">
    <text evidence="3">Amino-acid degradation; L-tryptophan degradation via kynurenine pathway; L-kynurenine from L-tryptophan: step 2/2.</text>
</comment>
<dbReference type="AlphaFoldDB" id="A0AAN6YDW9"/>
<dbReference type="InterPro" id="IPR050300">
    <property type="entry name" value="GDXG_lipolytic_enzyme"/>
</dbReference>
<dbReference type="InterPro" id="IPR029058">
    <property type="entry name" value="AB_hydrolase_fold"/>
</dbReference>
<comment type="similarity">
    <text evidence="3">Belongs to the kynurenine formamidase family.</text>
</comment>
<dbReference type="SUPFAM" id="SSF53474">
    <property type="entry name" value="alpha/beta-Hydrolases"/>
    <property type="match status" value="1"/>
</dbReference>
<protein>
    <recommendedName>
        <fullName evidence="3">Kynurenine formamidase</fullName>
        <shortName evidence="3">KFA</shortName>
        <shortName evidence="3">KFase</shortName>
        <ecNumber evidence="3">3.5.1.9</ecNumber>
    </recommendedName>
    <alternativeName>
        <fullName evidence="3">Arylformamidase</fullName>
    </alternativeName>
    <alternativeName>
        <fullName evidence="3">N-formylkynurenine formamidase</fullName>
        <shortName evidence="3">FKF</shortName>
    </alternativeName>
</protein>
<evidence type="ECO:0000313" key="6">
    <source>
        <dbReference type="Proteomes" id="UP001301769"/>
    </source>
</evidence>
<dbReference type="PANTHER" id="PTHR48081:SF33">
    <property type="entry name" value="KYNURENINE FORMAMIDASE"/>
    <property type="match status" value="1"/>
</dbReference>
<sequence length="375" mass="41025">MTDQDWSTWASVPWAPVTDSSTATSSGNIIGWHKQRVPYVPGDHCLSLQTLDVWIPASGSETDSQIPPQTSDLPKLPGRWLVFIHGGAWRDPKVDSSSFSAAALKILSIVTTRIPKSGWTVPLAGMASLNYRLSPYPTHPEDPSPPSDPGATPDPARQAKHPDHIQDVLTGIAFLQRLGGALGSYLLAGHSCGATLAFQAVMNPTRWGLENPPVIAKPSILLGVNGLYDLAGFIAHPPRGYEHLRMAYDEFTRAAFGDDVRVWKAACPATAEAWPKDWIEGKRLYLVDSEEDTLVPNDQIEALRKFLWANSSLPIELRGAPGGHDEIWIKGDRLAELCLEAVGRLDLRQGIRVELLPEDDPYYAIGMSMLTLTPM</sequence>
<feature type="short sequence motif" description="HGGXW" evidence="3">
    <location>
        <begin position="85"/>
        <end position="89"/>
    </location>
</feature>
<evidence type="ECO:0000256" key="2">
    <source>
        <dbReference type="ARBA" id="ARBA00023079"/>
    </source>
</evidence>
<keyword evidence="2 3" id="KW-0823">Tryptophan catabolism</keyword>
<feature type="active site" evidence="3">
    <location>
        <position position="292"/>
    </location>
</feature>
<comment type="function">
    <text evidence="3">Catalyzes the hydrolysis of N-formyl-L-kynurenine to L-kynurenine, the second step in the kynurenine pathway of tryptophan degradation. Kynurenine may be further oxidized to nicotinic acid, NAD(H) and NADP(H). Required for elimination of toxic metabolites.</text>
</comment>
<keyword evidence="1 3" id="KW-0378">Hydrolase</keyword>
<feature type="active site" evidence="3">
    <location>
        <position position="324"/>
    </location>
</feature>
<dbReference type="GO" id="GO:0004061">
    <property type="term" value="F:arylformamidase activity"/>
    <property type="evidence" value="ECO:0007669"/>
    <property type="project" value="UniProtKB-UniRule"/>
</dbReference>
<gene>
    <name evidence="5" type="ORF">QBC37DRAFT_417294</name>
</gene>
<name>A0AAN6YDW9_9PEZI</name>
<evidence type="ECO:0000313" key="5">
    <source>
        <dbReference type="EMBL" id="KAK4216271.1"/>
    </source>
</evidence>
<dbReference type="Gene3D" id="3.40.50.1820">
    <property type="entry name" value="alpha/beta hydrolase"/>
    <property type="match status" value="1"/>
</dbReference>
<evidence type="ECO:0000256" key="4">
    <source>
        <dbReference type="SAM" id="MobiDB-lite"/>
    </source>
</evidence>
<feature type="region of interest" description="Disordered" evidence="4">
    <location>
        <begin position="134"/>
        <end position="161"/>
    </location>
</feature>
<dbReference type="InterPro" id="IPR027519">
    <property type="entry name" value="KFase_ver/fungi-typ"/>
</dbReference>
<organism evidence="5 6">
    <name type="scientific">Rhypophila decipiens</name>
    <dbReference type="NCBI Taxonomy" id="261697"/>
    <lineage>
        <taxon>Eukaryota</taxon>
        <taxon>Fungi</taxon>
        <taxon>Dikarya</taxon>
        <taxon>Ascomycota</taxon>
        <taxon>Pezizomycotina</taxon>
        <taxon>Sordariomycetes</taxon>
        <taxon>Sordariomycetidae</taxon>
        <taxon>Sordariales</taxon>
        <taxon>Naviculisporaceae</taxon>
        <taxon>Rhypophila</taxon>
    </lineage>
</organism>
<comment type="caution">
    <text evidence="5">The sequence shown here is derived from an EMBL/GenBank/DDBJ whole genome shotgun (WGS) entry which is preliminary data.</text>
</comment>
<dbReference type="HAMAP" id="MF_03014">
    <property type="entry name" value="KFase"/>
    <property type="match status" value="1"/>
</dbReference>
<dbReference type="Proteomes" id="UP001301769">
    <property type="component" value="Unassembled WGS sequence"/>
</dbReference>
<evidence type="ECO:0000256" key="3">
    <source>
        <dbReference type="HAMAP-Rule" id="MF_03014"/>
    </source>
</evidence>
<evidence type="ECO:0000256" key="1">
    <source>
        <dbReference type="ARBA" id="ARBA00022801"/>
    </source>
</evidence>
<reference evidence="5" key="2">
    <citation type="submission" date="2023-05" db="EMBL/GenBank/DDBJ databases">
        <authorList>
            <consortium name="Lawrence Berkeley National Laboratory"/>
            <person name="Steindorff A."/>
            <person name="Hensen N."/>
            <person name="Bonometti L."/>
            <person name="Westerberg I."/>
            <person name="Brannstrom I.O."/>
            <person name="Guillou S."/>
            <person name="Cros-Aarteil S."/>
            <person name="Calhoun S."/>
            <person name="Haridas S."/>
            <person name="Kuo A."/>
            <person name="Mondo S."/>
            <person name="Pangilinan J."/>
            <person name="Riley R."/>
            <person name="Labutti K."/>
            <person name="Andreopoulos B."/>
            <person name="Lipzen A."/>
            <person name="Chen C."/>
            <person name="Yanf M."/>
            <person name="Daum C."/>
            <person name="Ng V."/>
            <person name="Clum A."/>
            <person name="Ohm R."/>
            <person name="Martin F."/>
            <person name="Silar P."/>
            <person name="Natvig D."/>
            <person name="Lalanne C."/>
            <person name="Gautier V."/>
            <person name="Ament-Velasquez S.L."/>
            <person name="Kruys A."/>
            <person name="Hutchinson M.I."/>
            <person name="Powell A.J."/>
            <person name="Barry K."/>
            <person name="Miller A.N."/>
            <person name="Grigoriev I.V."/>
            <person name="Debuchy R."/>
            <person name="Gladieux P."/>
            <person name="Thoren M.H."/>
            <person name="Johannesson H."/>
        </authorList>
    </citation>
    <scope>NUCLEOTIDE SEQUENCE</scope>
    <source>
        <strain evidence="5">PSN293</strain>
    </source>
</reference>
<dbReference type="GO" id="GO:0034354">
    <property type="term" value="P:'de novo' NAD+ biosynthetic process from L-tryptophan"/>
    <property type="evidence" value="ECO:0007669"/>
    <property type="project" value="UniProtKB-UniRule"/>
</dbReference>
<proteinExistence type="inferred from homology"/>
<dbReference type="EC" id="3.5.1.9" evidence="3"/>
<comment type="catalytic activity">
    <reaction evidence="3">
        <text>N-formyl-L-kynurenine + H2O = L-kynurenine + formate + H(+)</text>
        <dbReference type="Rhea" id="RHEA:13009"/>
        <dbReference type="ChEBI" id="CHEBI:15377"/>
        <dbReference type="ChEBI" id="CHEBI:15378"/>
        <dbReference type="ChEBI" id="CHEBI:15740"/>
        <dbReference type="ChEBI" id="CHEBI:57959"/>
        <dbReference type="ChEBI" id="CHEBI:58629"/>
        <dbReference type="EC" id="3.5.1.9"/>
    </reaction>
</comment>
<comment type="domain">
    <text evidence="3">The main chain amide nitrogen atoms of the second glycine and its adjacent residue in the HGGXW motif define the oxyanion hole, and stabilize the oxyanion that forms during the nucleophilic attack by the catalytic serine during substrate cleavage.</text>
</comment>
<dbReference type="EMBL" id="MU858070">
    <property type="protein sequence ID" value="KAK4216271.1"/>
    <property type="molecule type" value="Genomic_DNA"/>
</dbReference>
<comment type="subunit">
    <text evidence="3">Homodimer.</text>
</comment>
<keyword evidence="6" id="KW-1185">Reference proteome</keyword>
<accession>A0AAN6YDW9</accession>
<feature type="active site" description="Nucleophile" evidence="3">
    <location>
        <position position="191"/>
    </location>
</feature>
<reference evidence="5" key="1">
    <citation type="journal article" date="2023" name="Mol. Phylogenet. Evol.">
        <title>Genome-scale phylogeny and comparative genomics of the fungal order Sordariales.</title>
        <authorList>
            <person name="Hensen N."/>
            <person name="Bonometti L."/>
            <person name="Westerberg I."/>
            <person name="Brannstrom I.O."/>
            <person name="Guillou S."/>
            <person name="Cros-Aarteil S."/>
            <person name="Calhoun S."/>
            <person name="Haridas S."/>
            <person name="Kuo A."/>
            <person name="Mondo S."/>
            <person name="Pangilinan J."/>
            <person name="Riley R."/>
            <person name="LaButti K."/>
            <person name="Andreopoulos B."/>
            <person name="Lipzen A."/>
            <person name="Chen C."/>
            <person name="Yan M."/>
            <person name="Daum C."/>
            <person name="Ng V."/>
            <person name="Clum A."/>
            <person name="Steindorff A."/>
            <person name="Ohm R.A."/>
            <person name="Martin F."/>
            <person name="Silar P."/>
            <person name="Natvig D.O."/>
            <person name="Lalanne C."/>
            <person name="Gautier V."/>
            <person name="Ament-Velasquez S.L."/>
            <person name="Kruys A."/>
            <person name="Hutchinson M.I."/>
            <person name="Powell A.J."/>
            <person name="Barry K."/>
            <person name="Miller A.N."/>
            <person name="Grigoriev I.V."/>
            <person name="Debuchy R."/>
            <person name="Gladieux P."/>
            <person name="Hiltunen Thoren M."/>
            <person name="Johannesson H."/>
        </authorList>
    </citation>
    <scope>NUCLEOTIDE SEQUENCE</scope>
    <source>
        <strain evidence="5">PSN293</strain>
    </source>
</reference>
<dbReference type="PANTHER" id="PTHR48081">
    <property type="entry name" value="AB HYDROLASE SUPERFAMILY PROTEIN C4A8.06C"/>
    <property type="match status" value="1"/>
</dbReference>